<feature type="compositionally biased region" description="Low complexity" evidence="1">
    <location>
        <begin position="326"/>
        <end position="335"/>
    </location>
</feature>
<proteinExistence type="predicted"/>
<feature type="region of interest" description="Disordered" evidence="1">
    <location>
        <begin position="545"/>
        <end position="602"/>
    </location>
</feature>
<organism evidence="3 5">
    <name type="scientific">Bifidobacterium boum</name>
    <dbReference type="NCBI Taxonomy" id="78343"/>
    <lineage>
        <taxon>Bacteria</taxon>
        <taxon>Bacillati</taxon>
        <taxon>Actinomycetota</taxon>
        <taxon>Actinomycetes</taxon>
        <taxon>Bifidobacteriales</taxon>
        <taxon>Bifidobacteriaceae</taxon>
        <taxon>Bifidobacterium</taxon>
    </lineage>
</organism>
<accession>A0A086ZL06</accession>
<dbReference type="RefSeq" id="WP_026503454.1">
    <property type="nucleotide sequence ID" value="NZ_JABAGJ010000006.1"/>
</dbReference>
<reference evidence="3 5" key="1">
    <citation type="submission" date="2014-03" db="EMBL/GenBank/DDBJ databases">
        <title>Genomics of Bifidobacteria.</title>
        <authorList>
            <person name="Ventura M."/>
            <person name="Milani C."/>
            <person name="Lugli G.A."/>
        </authorList>
    </citation>
    <scope>NUCLEOTIDE SEQUENCE [LARGE SCALE GENOMIC DNA]</scope>
    <source>
        <strain evidence="3 5">LMG 10736</strain>
    </source>
</reference>
<feature type="transmembrane region" description="Helical" evidence="2">
    <location>
        <begin position="513"/>
        <end position="534"/>
    </location>
</feature>
<gene>
    <name evidence="3" type="ORF">BBOU_1179</name>
    <name evidence="4" type="ORF">HF843_05510</name>
</gene>
<keyword evidence="2" id="KW-1133">Transmembrane helix</keyword>
<dbReference type="EMBL" id="JABAGJ010000006">
    <property type="protein sequence ID" value="NMF02632.1"/>
    <property type="molecule type" value="Genomic_DNA"/>
</dbReference>
<feature type="compositionally biased region" description="Low complexity" evidence="1">
    <location>
        <begin position="560"/>
        <end position="578"/>
    </location>
</feature>
<evidence type="ECO:0000313" key="4">
    <source>
        <dbReference type="EMBL" id="NMF02632.1"/>
    </source>
</evidence>
<dbReference type="AlphaFoldDB" id="A0A086ZL06"/>
<evidence type="ECO:0000256" key="1">
    <source>
        <dbReference type="SAM" id="MobiDB-lite"/>
    </source>
</evidence>
<dbReference type="OrthoDB" id="3232399at2"/>
<dbReference type="EMBL" id="JGYQ01000015">
    <property type="protein sequence ID" value="KFI47206.1"/>
    <property type="molecule type" value="Genomic_DNA"/>
</dbReference>
<keyword evidence="2" id="KW-0812">Transmembrane</keyword>
<evidence type="ECO:0008006" key="7">
    <source>
        <dbReference type="Google" id="ProtNLM"/>
    </source>
</evidence>
<dbReference type="Proteomes" id="UP000029093">
    <property type="component" value="Unassembled WGS sequence"/>
</dbReference>
<keyword evidence="2" id="KW-0472">Membrane</keyword>
<evidence type="ECO:0000313" key="6">
    <source>
        <dbReference type="Proteomes" id="UP000583419"/>
    </source>
</evidence>
<feature type="region of interest" description="Disordered" evidence="1">
    <location>
        <begin position="305"/>
        <end position="368"/>
    </location>
</feature>
<reference evidence="4 6" key="2">
    <citation type="submission" date="2020-04" db="EMBL/GenBank/DDBJ databases">
        <authorList>
            <person name="Hitch T.C.A."/>
            <person name="Wylensek D."/>
            <person name="Clavel T."/>
        </authorList>
    </citation>
    <scope>NUCLEOTIDE SEQUENCE [LARGE SCALE GENOMIC DNA]</scope>
    <source>
        <strain evidence="4 6">WCA-130-P53-4B</strain>
    </source>
</reference>
<comment type="caution">
    <text evidence="3">The sequence shown here is derived from an EMBL/GenBank/DDBJ whole genome shotgun (WGS) entry which is preliminary data.</text>
</comment>
<feature type="compositionally biased region" description="Low complexity" evidence="1">
    <location>
        <begin position="590"/>
        <end position="602"/>
    </location>
</feature>
<feature type="compositionally biased region" description="Basic and acidic residues" evidence="1">
    <location>
        <begin position="313"/>
        <end position="324"/>
    </location>
</feature>
<evidence type="ECO:0000313" key="3">
    <source>
        <dbReference type="EMBL" id="KFI47206.1"/>
    </source>
</evidence>
<name>A0A086ZL06_9BIFI</name>
<dbReference type="GeneID" id="303204287"/>
<keyword evidence="5" id="KW-1185">Reference proteome</keyword>
<protein>
    <recommendedName>
        <fullName evidence="7">Virulence factor MviN</fullName>
    </recommendedName>
</protein>
<sequence length="707" mass="76004">MKPQLGDTIINRYTLVSLLRDEPGLQAWKANDRVLARDCQLFIVTDADAIPTVDAIASSLALSRNRRYTQVLQLQHRAGVSIIITAVDNGLSLTDYFRGPASKTLSQAAIRSILGETASAMRQLLVDGLSHYSLSTDTIRLTVNGVQLADATISPMLADTSRAPAGLSPERLAIRQLAAVLYALITRTPSSVDAPIDLNRLGPDVPGEFRLICHRGLGSSNEPGVVPMESLAELTALLGNWEPLNQLHDSDIALPSVDAECSIASAALRAPVPEHILDFPPDLASSFEQHAYAQAQAAQVGAIPAVPLPSKPTTDDQQAKDIAERQQAMQQAMQQESAEWMKNSQAAPRNPNRQPPIPRPDPSDSSDYDFHDIAAAEVANIIAPSVPDPDNAIFPNFNVPTDPYTDTQATMRFDFARKAAKNAHRLQPPSTGESTSRIPVFDANGMPVEPGDESRRALEDEQTQILAANSPISRPPSFTPTVEPEHEEHDAYNPVEQDDVADATLFGRFSTKVVAIVVVIVVVAAAAGLAWHSLSGGTTIGAAKQSSAWPSENLDKVPFGSSTPTSDASGSSSSSGKSKVINADKDASAVPTPTVPENNTPYTIDKQEFLTKPGGQDGYGYYMHLSEPESVYRFVVSIRSSGGTGYLYANTTADPTQGEQVAQFAFDASGKTEVKLTKTVKSQDFLMWVPRDSLPGNQLYINSVELY</sequence>
<evidence type="ECO:0000313" key="5">
    <source>
        <dbReference type="Proteomes" id="UP000029093"/>
    </source>
</evidence>
<evidence type="ECO:0000256" key="2">
    <source>
        <dbReference type="SAM" id="Phobius"/>
    </source>
</evidence>
<dbReference type="Proteomes" id="UP000583419">
    <property type="component" value="Unassembled WGS sequence"/>
</dbReference>
<dbReference type="Gene3D" id="1.10.510.10">
    <property type="entry name" value="Transferase(Phosphotransferase) domain 1"/>
    <property type="match status" value="1"/>
</dbReference>